<organism evidence="1 2">
    <name type="scientific">Angiostrongylus cantonensis</name>
    <name type="common">Rat lungworm</name>
    <dbReference type="NCBI Taxonomy" id="6313"/>
    <lineage>
        <taxon>Eukaryota</taxon>
        <taxon>Metazoa</taxon>
        <taxon>Ecdysozoa</taxon>
        <taxon>Nematoda</taxon>
        <taxon>Chromadorea</taxon>
        <taxon>Rhabditida</taxon>
        <taxon>Rhabditina</taxon>
        <taxon>Rhabditomorpha</taxon>
        <taxon>Strongyloidea</taxon>
        <taxon>Metastrongylidae</taxon>
        <taxon>Angiostrongylus</taxon>
    </lineage>
</organism>
<sequence>MVARMDINDMIVRLLNVGVPGCALVNSVKESELLLICQTARYVHNGGYRRNCLFVIYLDIIFSRQPSLVEVQPPIKMCEDIHEISTLILDVVRLFDRGDFPPMVNYLFRGEYVFRGHQNLECTVLFFSCKIEQHFLE</sequence>
<reference evidence="2" key="2">
    <citation type="submission" date="2016-04" db="UniProtKB">
        <authorList>
            <consortium name="WormBaseParasite"/>
        </authorList>
    </citation>
    <scope>IDENTIFICATION</scope>
</reference>
<evidence type="ECO:0000313" key="2">
    <source>
        <dbReference type="WBParaSite" id="ACAC_0000128901-mRNA-1"/>
    </source>
</evidence>
<protein>
    <submittedName>
        <fullName evidence="2">Protein kinase domain-containing protein</fullName>
    </submittedName>
</protein>
<dbReference type="GO" id="GO:0005737">
    <property type="term" value="C:cytoplasm"/>
    <property type="evidence" value="ECO:0007669"/>
    <property type="project" value="TreeGrafter"/>
</dbReference>
<dbReference type="PANTHER" id="PTHR11668:SF492">
    <property type="entry name" value="SERINE_THREONINE-PROTEIN PHOSPHATASE PP1-DELTA-RELATED"/>
    <property type="match status" value="1"/>
</dbReference>
<dbReference type="Gene3D" id="3.60.21.10">
    <property type="match status" value="1"/>
</dbReference>
<accession>A0A0K0CVE3</accession>
<dbReference type="GO" id="GO:0004722">
    <property type="term" value="F:protein serine/threonine phosphatase activity"/>
    <property type="evidence" value="ECO:0007669"/>
    <property type="project" value="TreeGrafter"/>
</dbReference>
<dbReference type="PRINTS" id="PR00114">
    <property type="entry name" value="STPHPHTASE"/>
</dbReference>
<name>A0A0K0CVE3_ANGCA</name>
<keyword evidence="1" id="KW-1185">Reference proteome</keyword>
<dbReference type="InterPro" id="IPR029052">
    <property type="entry name" value="Metallo-depent_PP-like"/>
</dbReference>
<dbReference type="InterPro" id="IPR006186">
    <property type="entry name" value="Ser/Thr-sp_prot-phosphatase"/>
</dbReference>
<dbReference type="AlphaFoldDB" id="A0A0K0CVE3"/>
<dbReference type="GO" id="GO:0005634">
    <property type="term" value="C:nucleus"/>
    <property type="evidence" value="ECO:0007669"/>
    <property type="project" value="TreeGrafter"/>
</dbReference>
<dbReference type="InterPro" id="IPR050341">
    <property type="entry name" value="PP1_catalytic_subunit"/>
</dbReference>
<dbReference type="PANTHER" id="PTHR11668">
    <property type="entry name" value="SERINE/THREONINE PROTEIN PHOSPHATASE"/>
    <property type="match status" value="1"/>
</dbReference>
<evidence type="ECO:0000313" key="1">
    <source>
        <dbReference type="Proteomes" id="UP000035642"/>
    </source>
</evidence>
<dbReference type="Proteomes" id="UP000035642">
    <property type="component" value="Unassembled WGS sequence"/>
</dbReference>
<dbReference type="WBParaSite" id="ACAC_0000128901-mRNA-1">
    <property type="protein sequence ID" value="ACAC_0000128901-mRNA-1"/>
    <property type="gene ID" value="ACAC_0000128901"/>
</dbReference>
<reference evidence="1" key="1">
    <citation type="submission" date="2012-09" db="EMBL/GenBank/DDBJ databases">
        <authorList>
            <person name="Martin A.A."/>
        </authorList>
    </citation>
    <scope>NUCLEOTIDE SEQUENCE</scope>
</reference>
<proteinExistence type="predicted"/>
<dbReference type="SUPFAM" id="SSF56300">
    <property type="entry name" value="Metallo-dependent phosphatases"/>
    <property type="match status" value="1"/>
</dbReference>
<dbReference type="STRING" id="6313.A0A0K0CVE3"/>